<keyword evidence="2" id="KW-0732">Signal</keyword>
<dbReference type="AlphaFoldDB" id="A0A1B7YJZ5"/>
<proteinExistence type="predicted"/>
<organism evidence="3 4">
    <name type="scientific">Colletotrichum higginsianum (strain IMI 349063)</name>
    <name type="common">Crucifer anthracnose fungus</name>
    <dbReference type="NCBI Taxonomy" id="759273"/>
    <lineage>
        <taxon>Eukaryota</taxon>
        <taxon>Fungi</taxon>
        <taxon>Dikarya</taxon>
        <taxon>Ascomycota</taxon>
        <taxon>Pezizomycotina</taxon>
        <taxon>Sordariomycetes</taxon>
        <taxon>Hypocreomycetidae</taxon>
        <taxon>Glomerellales</taxon>
        <taxon>Glomerellaceae</taxon>
        <taxon>Colletotrichum</taxon>
        <taxon>Colletotrichum destructivum species complex</taxon>
    </lineage>
</organism>
<dbReference type="VEuPathDB" id="FungiDB:CH63R_04699"/>
<feature type="region of interest" description="Disordered" evidence="1">
    <location>
        <begin position="55"/>
        <end position="112"/>
    </location>
</feature>
<evidence type="ECO:0000256" key="2">
    <source>
        <dbReference type="SAM" id="SignalP"/>
    </source>
</evidence>
<dbReference type="RefSeq" id="XP_018160920.1">
    <property type="nucleotide sequence ID" value="XM_018299674.1"/>
</dbReference>
<dbReference type="EMBL" id="LTAN01000003">
    <property type="protein sequence ID" value="OBR12403.1"/>
    <property type="molecule type" value="Genomic_DNA"/>
</dbReference>
<accession>A0A1B7YJZ5</accession>
<evidence type="ECO:0000313" key="4">
    <source>
        <dbReference type="Proteomes" id="UP000092177"/>
    </source>
</evidence>
<dbReference type="KEGG" id="chig:CH63R_04699"/>
<dbReference type="GeneID" id="28863781"/>
<feature type="signal peptide" evidence="2">
    <location>
        <begin position="1"/>
        <end position="17"/>
    </location>
</feature>
<name>A0A1B7YJZ5_COLHI</name>
<reference evidence="4" key="1">
    <citation type="journal article" date="2017" name="BMC Genomics">
        <title>Gapless genome assembly of Colletotrichum higginsianum reveals chromosome structure and association of transposable elements with secondary metabolite gene clusters.</title>
        <authorList>
            <person name="Dallery J.-F."/>
            <person name="Lapalu N."/>
            <person name="Zampounis A."/>
            <person name="Pigne S."/>
            <person name="Luyten I."/>
            <person name="Amselem J."/>
            <person name="Wittenberg A.H.J."/>
            <person name="Zhou S."/>
            <person name="de Queiroz M.V."/>
            <person name="Robin G.P."/>
            <person name="Auger A."/>
            <person name="Hainaut M."/>
            <person name="Henrissat B."/>
            <person name="Kim K.-T."/>
            <person name="Lee Y.-H."/>
            <person name="Lespinet O."/>
            <person name="Schwartz D.C."/>
            <person name="Thon M.R."/>
            <person name="O'Connell R.J."/>
        </authorList>
    </citation>
    <scope>NUCLEOTIDE SEQUENCE [LARGE SCALE GENOMIC DNA]</scope>
    <source>
        <strain evidence="4">IMI 349063</strain>
    </source>
</reference>
<comment type="caution">
    <text evidence="3">The sequence shown here is derived from an EMBL/GenBank/DDBJ whole genome shotgun (WGS) entry which is preliminary data.</text>
</comment>
<evidence type="ECO:0000256" key="1">
    <source>
        <dbReference type="SAM" id="MobiDB-lite"/>
    </source>
</evidence>
<feature type="chain" id="PRO_5008601726" evidence="2">
    <location>
        <begin position="18"/>
        <end position="124"/>
    </location>
</feature>
<sequence>MKISLAVIAFLSSFATAMPQPRGFNARNTNIKLQARVVSNTPGGDGGGYVLVERQAKEDQGNRPVNKNQRSKAAGGNGGSNLIQQLQETFDRNNPNGTPAAPGDPDDLNGDGVINVFEAGAQAS</sequence>
<dbReference type="Proteomes" id="UP000092177">
    <property type="component" value="Chromosome 3"/>
</dbReference>
<protein>
    <submittedName>
        <fullName evidence="3">Uncharacterized protein</fullName>
    </submittedName>
</protein>
<gene>
    <name evidence="3" type="ORF">CH63R_04699</name>
</gene>
<dbReference type="OrthoDB" id="3800886at2759"/>
<feature type="compositionally biased region" description="Polar residues" evidence="1">
    <location>
        <begin position="80"/>
        <end position="97"/>
    </location>
</feature>
<evidence type="ECO:0000313" key="3">
    <source>
        <dbReference type="EMBL" id="OBR12403.1"/>
    </source>
</evidence>
<keyword evidence="4" id="KW-1185">Reference proteome</keyword>